<dbReference type="AlphaFoldDB" id="A0A9Q1IHX2"/>
<evidence type="ECO:0000313" key="3">
    <source>
        <dbReference type="Proteomes" id="UP001152622"/>
    </source>
</evidence>
<name>A0A9Q1IHX2_SYNKA</name>
<reference evidence="2" key="1">
    <citation type="journal article" date="2023" name="Science">
        <title>Genome structures resolve the early diversification of teleost fishes.</title>
        <authorList>
            <person name="Parey E."/>
            <person name="Louis A."/>
            <person name="Montfort J."/>
            <person name="Bouchez O."/>
            <person name="Roques C."/>
            <person name="Iampietro C."/>
            <person name="Lluch J."/>
            <person name="Castinel A."/>
            <person name="Donnadieu C."/>
            <person name="Desvignes T."/>
            <person name="Floi Bucao C."/>
            <person name="Jouanno E."/>
            <person name="Wen M."/>
            <person name="Mejri S."/>
            <person name="Dirks R."/>
            <person name="Jansen H."/>
            <person name="Henkel C."/>
            <person name="Chen W.J."/>
            <person name="Zahm M."/>
            <person name="Cabau C."/>
            <person name="Klopp C."/>
            <person name="Thompson A.W."/>
            <person name="Robinson-Rechavi M."/>
            <person name="Braasch I."/>
            <person name="Lecointre G."/>
            <person name="Bobe J."/>
            <person name="Postlethwait J.H."/>
            <person name="Berthelot C."/>
            <person name="Roest Crollius H."/>
            <person name="Guiguen Y."/>
        </authorList>
    </citation>
    <scope>NUCLEOTIDE SEQUENCE</scope>
    <source>
        <strain evidence="2">WJC10195</strain>
    </source>
</reference>
<keyword evidence="3" id="KW-1185">Reference proteome</keyword>
<feature type="region of interest" description="Disordered" evidence="1">
    <location>
        <begin position="23"/>
        <end position="51"/>
    </location>
</feature>
<protein>
    <submittedName>
        <fullName evidence="2">Uncharacterized protein</fullName>
    </submittedName>
</protein>
<accession>A0A9Q1IHX2</accession>
<dbReference type="EMBL" id="JAINUF010000015">
    <property type="protein sequence ID" value="KAJ8341160.1"/>
    <property type="molecule type" value="Genomic_DNA"/>
</dbReference>
<feature type="region of interest" description="Disordered" evidence="1">
    <location>
        <begin position="95"/>
        <end position="146"/>
    </location>
</feature>
<evidence type="ECO:0000313" key="2">
    <source>
        <dbReference type="EMBL" id="KAJ8341160.1"/>
    </source>
</evidence>
<proteinExistence type="predicted"/>
<organism evidence="2 3">
    <name type="scientific">Synaphobranchus kaupii</name>
    <name type="common">Kaup's arrowtooth eel</name>
    <dbReference type="NCBI Taxonomy" id="118154"/>
    <lineage>
        <taxon>Eukaryota</taxon>
        <taxon>Metazoa</taxon>
        <taxon>Chordata</taxon>
        <taxon>Craniata</taxon>
        <taxon>Vertebrata</taxon>
        <taxon>Euteleostomi</taxon>
        <taxon>Actinopterygii</taxon>
        <taxon>Neopterygii</taxon>
        <taxon>Teleostei</taxon>
        <taxon>Anguilliformes</taxon>
        <taxon>Synaphobranchidae</taxon>
        <taxon>Synaphobranchus</taxon>
    </lineage>
</organism>
<feature type="compositionally biased region" description="Basic and acidic residues" evidence="1">
    <location>
        <begin position="34"/>
        <end position="46"/>
    </location>
</feature>
<gene>
    <name evidence="2" type="ORF">SKAU_G00334510</name>
</gene>
<comment type="caution">
    <text evidence="2">The sequence shown here is derived from an EMBL/GenBank/DDBJ whole genome shotgun (WGS) entry which is preliminary data.</text>
</comment>
<sequence length="213" mass="23122">MQSLRLLVLRDLKVCNGITKSRRAKLTSSGSGADGRKGETPSDRAQRQPGAPLLTAPFFSPPLALLSSFDHGAPRALLFEGVAKRVERTTKPHLPGRGVLLRVPGDSRCENTLPQTSRRRGARHGAPQSAGSRVSDAPPVTGTGVSSGYDEHVKTCRYFDARKTSGIYGIYRGADGHECDHQRAHLRREANRHGTLAVLSRIPCSLRTQLNAR</sequence>
<dbReference type="Proteomes" id="UP001152622">
    <property type="component" value="Chromosome 15"/>
</dbReference>
<evidence type="ECO:0000256" key="1">
    <source>
        <dbReference type="SAM" id="MobiDB-lite"/>
    </source>
</evidence>